<sequence>MGGILFNIRIGPSPHGSDHSSLSDEEDSSGVQVSPPSDSGSHDYQDPYDEWAHLPYPDELKPSDSASRPRTSHRARSRHPVHGSSNGNISLVVLGASLPPSLQRAWTRGTSMTVLMVEYLMRRESGRLWPKVQGMLAAPLQYPRMFTPMVVHRMQLMHTKAVTSLLQISL</sequence>
<dbReference type="EMBL" id="AKHY01000092">
    <property type="protein sequence ID" value="EIT81939.1"/>
    <property type="molecule type" value="Genomic_DNA"/>
</dbReference>
<proteinExistence type="predicted"/>
<evidence type="ECO:0000313" key="2">
    <source>
        <dbReference type="EMBL" id="EIT81939.1"/>
    </source>
</evidence>
<dbReference type="AlphaFoldDB" id="I8AAC7"/>
<gene>
    <name evidence="2" type="ORF">Ao3042_01523</name>
</gene>
<evidence type="ECO:0000256" key="1">
    <source>
        <dbReference type="SAM" id="MobiDB-lite"/>
    </source>
</evidence>
<name>I8AAC7_ASPO3</name>
<dbReference type="OrthoDB" id="3045089at2759"/>
<feature type="compositionally biased region" description="Basic and acidic residues" evidence="1">
    <location>
        <begin position="40"/>
        <end position="62"/>
    </location>
</feature>
<reference evidence="2 3" key="1">
    <citation type="journal article" date="2012" name="Eukaryot. Cell">
        <title>Draft genome sequence of Aspergillus oryzae strain 3.042.</title>
        <authorList>
            <person name="Zhao G."/>
            <person name="Yao Y."/>
            <person name="Qi W."/>
            <person name="Wang C."/>
            <person name="Hou L."/>
            <person name="Zeng B."/>
            <person name="Cao X."/>
        </authorList>
    </citation>
    <scope>NUCLEOTIDE SEQUENCE [LARGE SCALE GENOMIC DNA]</scope>
    <source>
        <strain evidence="2 3">3.042</strain>
    </source>
</reference>
<dbReference type="Proteomes" id="UP000002812">
    <property type="component" value="Unassembled WGS sequence"/>
</dbReference>
<accession>I8AAC7</accession>
<feature type="region of interest" description="Disordered" evidence="1">
    <location>
        <begin position="1"/>
        <end position="86"/>
    </location>
</feature>
<dbReference type="HOGENOM" id="CLU_1570285_0_0_1"/>
<feature type="compositionally biased region" description="Basic residues" evidence="1">
    <location>
        <begin position="70"/>
        <end position="81"/>
    </location>
</feature>
<organism evidence="2 3">
    <name type="scientific">Aspergillus oryzae (strain 3.042)</name>
    <name type="common">Yellow koji mold</name>
    <dbReference type="NCBI Taxonomy" id="1160506"/>
    <lineage>
        <taxon>Eukaryota</taxon>
        <taxon>Fungi</taxon>
        <taxon>Dikarya</taxon>
        <taxon>Ascomycota</taxon>
        <taxon>Pezizomycotina</taxon>
        <taxon>Eurotiomycetes</taxon>
        <taxon>Eurotiomycetidae</taxon>
        <taxon>Eurotiales</taxon>
        <taxon>Aspergillaceae</taxon>
        <taxon>Aspergillus</taxon>
        <taxon>Aspergillus subgen. Circumdati</taxon>
    </lineage>
</organism>
<evidence type="ECO:0000313" key="3">
    <source>
        <dbReference type="Proteomes" id="UP000002812"/>
    </source>
</evidence>
<protein>
    <submittedName>
        <fullName evidence="2">Uncharacterized protein</fullName>
    </submittedName>
</protein>
<reference evidence="3" key="2">
    <citation type="submission" date="2012-06" db="EMBL/GenBank/DDBJ databases">
        <title>Comparative genomic analyses of Aspergillus oryzae 3.042 and A. oryzae RIB40 for soy-sauce fermentation.</title>
        <authorList>
            <person name="Zhao G."/>
            <person name="Hou L."/>
            <person name="Wang C."/>
            <person name="Cao X."/>
        </authorList>
    </citation>
    <scope>NUCLEOTIDE SEQUENCE [LARGE SCALE GENOMIC DNA]</scope>
    <source>
        <strain evidence="3">3.042</strain>
    </source>
</reference>
<comment type="caution">
    <text evidence="2">The sequence shown here is derived from an EMBL/GenBank/DDBJ whole genome shotgun (WGS) entry which is preliminary data.</text>
</comment>